<evidence type="ECO:0000313" key="2">
    <source>
        <dbReference type="EMBL" id="MDZ5455794.1"/>
    </source>
</evidence>
<evidence type="ECO:0000313" key="3">
    <source>
        <dbReference type="Proteomes" id="UP001293718"/>
    </source>
</evidence>
<name>A0ABU5I9L5_9BURK</name>
<evidence type="ECO:0000256" key="1">
    <source>
        <dbReference type="ARBA" id="ARBA00023118"/>
    </source>
</evidence>
<dbReference type="InterPro" id="IPR006116">
    <property type="entry name" value="NT_2-5OAS_ClassI-CCAase"/>
</dbReference>
<organism evidence="2 3">
    <name type="scientific">Azohydromonas lata</name>
    <dbReference type="NCBI Taxonomy" id="45677"/>
    <lineage>
        <taxon>Bacteria</taxon>
        <taxon>Pseudomonadati</taxon>
        <taxon>Pseudomonadota</taxon>
        <taxon>Betaproteobacteria</taxon>
        <taxon>Burkholderiales</taxon>
        <taxon>Sphaerotilaceae</taxon>
        <taxon>Azohydromonas</taxon>
    </lineage>
</organism>
<proteinExistence type="predicted"/>
<comment type="caution">
    <text evidence="2">The sequence shown here is derived from an EMBL/GenBank/DDBJ whole genome shotgun (WGS) entry which is preliminary data.</text>
</comment>
<keyword evidence="3" id="KW-1185">Reference proteome</keyword>
<dbReference type="Proteomes" id="UP001293718">
    <property type="component" value="Unassembled WGS sequence"/>
</dbReference>
<dbReference type="EMBL" id="JAXOJX010000003">
    <property type="protein sequence ID" value="MDZ5455794.1"/>
    <property type="molecule type" value="Genomic_DNA"/>
</dbReference>
<sequence length="421" mass="46022">MIREPIVGVPARTVTADASARFTYLAETIARAYEPSQTQLDDLERAYNATGDYLAECPEFDGLLTQVHAQGSRLMGTIVRPMDPKHEGFDIDLVARLARAALHRYGGGKGTVLLLDHLFTALSRYAKRHGLGIEKWERCVTLIYAGGMRADFAPVIDDPAYTLPYGEHHGRIPDRDLSRYLSTNPKGYCLGFDDVAKVSPVFNLVAALEANYDSVRKADVEPLPEASQVFGRLLSRFIQLGKVHRNIAFADVPSGKDLAPTSVFLTSLFSKAYAVLAPQPHDGPLDLFFAMVELVPMLFERELLAGGGEHWVLMNPCAQFDNLASSMNTVGRQQAFVQWHAKLLSDLNVLLAAVDSNKGLDVVVKAVERAFGSRASEAVLQRGAQRREGHRALHRAGFVVAGTLSAVAPARAHTYFGGPLP</sequence>
<dbReference type="RefSeq" id="WP_322464475.1">
    <property type="nucleotide sequence ID" value="NZ_JAXOJX010000003.1"/>
</dbReference>
<gene>
    <name evidence="2" type="ORF">SM757_04335</name>
</gene>
<dbReference type="Pfam" id="PF18144">
    <property type="entry name" value="SMODS"/>
    <property type="match status" value="1"/>
</dbReference>
<reference evidence="2 3" key="1">
    <citation type="submission" date="2023-11" db="EMBL/GenBank/DDBJ databases">
        <title>Draft genome of Azohydromonas lata strain H1 (DSM1123), a polyhydroxyalkanoate producer.</title>
        <authorList>
            <person name="Traversa D."/>
            <person name="D'Addabbo P."/>
            <person name="Pazzani C."/>
            <person name="Manzari C."/>
            <person name="Chiara M."/>
            <person name="Scrascia M."/>
        </authorList>
    </citation>
    <scope>NUCLEOTIDE SEQUENCE [LARGE SCALE GENOMIC DNA]</scope>
    <source>
        <strain evidence="2 3">H1</strain>
    </source>
</reference>
<dbReference type="CDD" id="cd05400">
    <property type="entry name" value="NT_2-5OAS_ClassI-CCAase"/>
    <property type="match status" value="1"/>
</dbReference>
<protein>
    <submittedName>
        <fullName evidence="2">Nucleotidyltransferase</fullName>
    </submittedName>
</protein>
<keyword evidence="1" id="KW-0051">Antiviral defense</keyword>
<accession>A0ABU5I9L5</accession>